<dbReference type="OrthoDB" id="5490290at2"/>
<evidence type="ECO:0000259" key="1">
    <source>
        <dbReference type="Pfam" id="PF00534"/>
    </source>
</evidence>
<feature type="domain" description="Glycosyl transferase family 1" evidence="1">
    <location>
        <begin position="192"/>
        <end position="341"/>
    </location>
</feature>
<dbReference type="CDD" id="cd03801">
    <property type="entry name" value="GT4_PimA-like"/>
    <property type="match status" value="1"/>
</dbReference>
<dbReference type="Proteomes" id="UP000278222">
    <property type="component" value="Unassembled WGS sequence"/>
</dbReference>
<accession>A0A3N1KXX3</accession>
<sequence>MTVAATFFHPQLYEVPGAGKPFGATVASSAFLAALARDCGAGPLPLVLAGGATAAQAEATLAALGAPVPVAPTSPERAGLLHLPNPSLAQAAWDRHRRGGRAYSLTGVTHAIASLPAFEALAALVTAPVMPWDALVCPSQSVRRAVEGVLAGERDYLAWRLGGTPAPPLPQLPVIPLGVDVAALARDDGRRADWRQRLGVVEADVVLLYVGRLSAERKANPLPLHLAAEGAARRCPGRRLVLVQAGWFADAAGRRLFEQGAAEACPSVRTVFLDGRDPAVRAGIWSAADIFISLVDNVQETFGLTPLEAMAAGLPVVASDWNGYRETVRDGVDGLLVPTTMPAAGGGAIFTHAHEAGHLDLTGFLGAMAATVAVDADAAAVAIATLAADPARRRQMAAAARARAAEHAWPAIVARYRTLWADLDRLRRSAPQAAEPPRGSRPDIHKVFAHYPTRTLAPGTMLRLAAGVDGDSRRRWAGLPEDERLFLAPAERARILAALAVSPETVAGLAALLPHDRRAALLREAGALLKLGIVEVA</sequence>
<dbReference type="AlphaFoldDB" id="A0A3N1KXX3"/>
<keyword evidence="2" id="KW-0808">Transferase</keyword>
<dbReference type="PANTHER" id="PTHR12526:SF637">
    <property type="entry name" value="GLYCOSYLTRANSFERASE EPSF-RELATED"/>
    <property type="match status" value="1"/>
</dbReference>
<protein>
    <submittedName>
        <fullName evidence="2">Glycosyl transferase family 1</fullName>
    </submittedName>
</protein>
<organism evidence="2 3">
    <name type="scientific">Stella humosa</name>
    <dbReference type="NCBI Taxonomy" id="94"/>
    <lineage>
        <taxon>Bacteria</taxon>
        <taxon>Pseudomonadati</taxon>
        <taxon>Pseudomonadota</taxon>
        <taxon>Alphaproteobacteria</taxon>
        <taxon>Rhodospirillales</taxon>
        <taxon>Stellaceae</taxon>
        <taxon>Stella</taxon>
    </lineage>
</organism>
<dbReference type="SUPFAM" id="SSF53756">
    <property type="entry name" value="UDP-Glycosyltransferase/glycogen phosphorylase"/>
    <property type="match status" value="1"/>
</dbReference>
<name>A0A3N1KXX3_9PROT</name>
<reference evidence="2 3" key="1">
    <citation type="submission" date="2018-11" db="EMBL/GenBank/DDBJ databases">
        <title>Genomic Encyclopedia of Type Strains, Phase IV (KMG-IV): sequencing the most valuable type-strain genomes for metagenomic binning, comparative biology and taxonomic classification.</title>
        <authorList>
            <person name="Goeker M."/>
        </authorList>
    </citation>
    <scope>NUCLEOTIDE SEQUENCE [LARGE SCALE GENOMIC DNA]</scope>
    <source>
        <strain evidence="2 3">DSM 5900</strain>
    </source>
</reference>
<gene>
    <name evidence="2" type="ORF">EDC65_4077</name>
</gene>
<proteinExistence type="predicted"/>
<dbReference type="InterPro" id="IPR001296">
    <property type="entry name" value="Glyco_trans_1"/>
</dbReference>
<comment type="caution">
    <text evidence="2">The sequence shown here is derived from an EMBL/GenBank/DDBJ whole genome shotgun (WGS) entry which is preliminary data.</text>
</comment>
<dbReference type="RefSeq" id="WP_123693022.1">
    <property type="nucleotide sequence ID" value="NZ_AP019700.1"/>
</dbReference>
<dbReference type="Pfam" id="PF00534">
    <property type="entry name" value="Glycos_transf_1"/>
    <property type="match status" value="1"/>
</dbReference>
<dbReference type="GO" id="GO:0016757">
    <property type="term" value="F:glycosyltransferase activity"/>
    <property type="evidence" value="ECO:0007669"/>
    <property type="project" value="InterPro"/>
</dbReference>
<dbReference type="Gene3D" id="3.40.50.2000">
    <property type="entry name" value="Glycogen Phosphorylase B"/>
    <property type="match status" value="1"/>
</dbReference>
<evidence type="ECO:0000313" key="3">
    <source>
        <dbReference type="Proteomes" id="UP000278222"/>
    </source>
</evidence>
<evidence type="ECO:0000313" key="2">
    <source>
        <dbReference type="EMBL" id="ROP83430.1"/>
    </source>
</evidence>
<keyword evidence="3" id="KW-1185">Reference proteome</keyword>
<dbReference type="PANTHER" id="PTHR12526">
    <property type="entry name" value="GLYCOSYLTRANSFERASE"/>
    <property type="match status" value="1"/>
</dbReference>
<dbReference type="EMBL" id="RJKX01000016">
    <property type="protein sequence ID" value="ROP83430.1"/>
    <property type="molecule type" value="Genomic_DNA"/>
</dbReference>